<organism evidence="9 10">
    <name type="scientific">Sinomonas terricola</name>
    <dbReference type="NCBI Taxonomy" id="3110330"/>
    <lineage>
        <taxon>Bacteria</taxon>
        <taxon>Bacillati</taxon>
        <taxon>Actinomycetota</taxon>
        <taxon>Actinomycetes</taxon>
        <taxon>Micrococcales</taxon>
        <taxon>Micrococcaceae</taxon>
        <taxon>Sinomonas</taxon>
    </lineage>
</organism>
<name>A0ABU5T840_9MICC</name>
<dbReference type="Pfam" id="PF08352">
    <property type="entry name" value="oligo_HPY"/>
    <property type="match status" value="1"/>
</dbReference>
<dbReference type="InterPro" id="IPR003593">
    <property type="entry name" value="AAA+_ATPase"/>
</dbReference>
<comment type="subcellular location">
    <subcellularLocation>
        <location evidence="1">Cell membrane</location>
        <topology evidence="1">Peripheral membrane protein</topology>
    </subcellularLocation>
</comment>
<comment type="caution">
    <text evidence="9">The sequence shown here is derived from an EMBL/GenBank/DDBJ whole genome shotgun (WGS) entry which is preliminary data.</text>
</comment>
<dbReference type="CDD" id="cd03257">
    <property type="entry name" value="ABC_NikE_OppD_transporters"/>
    <property type="match status" value="1"/>
</dbReference>
<dbReference type="InterPro" id="IPR017871">
    <property type="entry name" value="ABC_transporter-like_CS"/>
</dbReference>
<dbReference type="PROSITE" id="PS50893">
    <property type="entry name" value="ABC_TRANSPORTER_2"/>
    <property type="match status" value="1"/>
</dbReference>
<dbReference type="PROSITE" id="PS00211">
    <property type="entry name" value="ABC_TRANSPORTER_1"/>
    <property type="match status" value="1"/>
</dbReference>
<dbReference type="Gene3D" id="3.40.50.300">
    <property type="entry name" value="P-loop containing nucleotide triphosphate hydrolases"/>
    <property type="match status" value="1"/>
</dbReference>
<dbReference type="InterPro" id="IPR050388">
    <property type="entry name" value="ABC_Ni/Peptide_Import"/>
</dbReference>
<dbReference type="GO" id="GO:0005524">
    <property type="term" value="F:ATP binding"/>
    <property type="evidence" value="ECO:0007669"/>
    <property type="project" value="UniProtKB-KW"/>
</dbReference>
<evidence type="ECO:0000256" key="7">
    <source>
        <dbReference type="ARBA" id="ARBA00023136"/>
    </source>
</evidence>
<dbReference type="SMART" id="SM00382">
    <property type="entry name" value="AAA"/>
    <property type="match status" value="1"/>
</dbReference>
<evidence type="ECO:0000256" key="3">
    <source>
        <dbReference type="ARBA" id="ARBA00022448"/>
    </source>
</evidence>
<proteinExistence type="inferred from homology"/>
<evidence type="ECO:0000256" key="6">
    <source>
        <dbReference type="ARBA" id="ARBA00022840"/>
    </source>
</evidence>
<sequence>MTTEGSTRTMTIDAARTPADEETLLDVRGLRTEFQTSRGRVAAVRDVSFTIRRRERLAIVGESGSGKSAMAMSIVGLIQPPGRVTAGEIRLGGTDLRGLPDRKLSAIRGSRISLVFQDPMSAFDPIRSIGSQMIENIRAHQSVSKSAARRQAADLLGEVGVTNAASRLSDYPHQYSGGMRQRVLIAMALANSPELVIADEPTTALDVTTQAQVLELLDRLVTDRGAALMLITHNLGIVAGFCDTVKVMYAGQLIEESESRALFAGAAHPYSRELLKCVLRTDRRQDGLLSTIPGTLPDPTQPFTGCSFEPRCPLGKGNPLCRGTEPPVVAVEGPHGTQLAKCHFAGQLELKEEK</sequence>
<keyword evidence="6 9" id="KW-0067">ATP-binding</keyword>
<keyword evidence="7" id="KW-0472">Membrane</keyword>
<evidence type="ECO:0000256" key="4">
    <source>
        <dbReference type="ARBA" id="ARBA00022475"/>
    </source>
</evidence>
<dbReference type="NCBIfam" id="TIGR01727">
    <property type="entry name" value="oligo_HPY"/>
    <property type="match status" value="1"/>
</dbReference>
<gene>
    <name evidence="9" type="ORF">SPF06_14045</name>
</gene>
<dbReference type="RefSeq" id="WP_323279742.1">
    <property type="nucleotide sequence ID" value="NZ_JAYGGQ010000011.1"/>
</dbReference>
<evidence type="ECO:0000313" key="9">
    <source>
        <dbReference type="EMBL" id="MEA5455852.1"/>
    </source>
</evidence>
<keyword evidence="10" id="KW-1185">Reference proteome</keyword>
<dbReference type="Pfam" id="PF00005">
    <property type="entry name" value="ABC_tran"/>
    <property type="match status" value="1"/>
</dbReference>
<feature type="domain" description="ABC transporter" evidence="8">
    <location>
        <begin position="27"/>
        <end position="275"/>
    </location>
</feature>
<comment type="similarity">
    <text evidence="2">Belongs to the ABC transporter superfamily.</text>
</comment>
<dbReference type="InterPro" id="IPR027417">
    <property type="entry name" value="P-loop_NTPase"/>
</dbReference>
<protein>
    <submittedName>
        <fullName evidence="9">ABC transporter ATP-binding protein</fullName>
    </submittedName>
</protein>
<dbReference type="InterPro" id="IPR013563">
    <property type="entry name" value="Oligopep_ABC_C"/>
</dbReference>
<keyword evidence="4" id="KW-1003">Cell membrane</keyword>
<accession>A0ABU5T840</accession>
<evidence type="ECO:0000256" key="5">
    <source>
        <dbReference type="ARBA" id="ARBA00022741"/>
    </source>
</evidence>
<reference evidence="9 10" key="1">
    <citation type="submission" date="2023-12" db="EMBL/GenBank/DDBJ databases">
        <title>Sinomonas terricola sp. nov, isolated from litchi orchard soil in Guangdong, PR China.</title>
        <authorList>
            <person name="Jiaxin W."/>
            <person name="Yang Z."/>
            <person name="Honghui Z."/>
        </authorList>
    </citation>
    <scope>NUCLEOTIDE SEQUENCE [LARGE SCALE GENOMIC DNA]</scope>
    <source>
        <strain evidence="9 10">JGH33</strain>
    </source>
</reference>
<keyword evidence="5" id="KW-0547">Nucleotide-binding</keyword>
<evidence type="ECO:0000256" key="1">
    <source>
        <dbReference type="ARBA" id="ARBA00004202"/>
    </source>
</evidence>
<dbReference type="Proteomes" id="UP001304769">
    <property type="component" value="Unassembled WGS sequence"/>
</dbReference>
<dbReference type="PANTHER" id="PTHR43297">
    <property type="entry name" value="OLIGOPEPTIDE TRANSPORT ATP-BINDING PROTEIN APPD"/>
    <property type="match status" value="1"/>
</dbReference>
<dbReference type="PANTHER" id="PTHR43297:SF2">
    <property type="entry name" value="DIPEPTIDE TRANSPORT ATP-BINDING PROTEIN DPPD"/>
    <property type="match status" value="1"/>
</dbReference>
<evidence type="ECO:0000259" key="8">
    <source>
        <dbReference type="PROSITE" id="PS50893"/>
    </source>
</evidence>
<dbReference type="SUPFAM" id="SSF52540">
    <property type="entry name" value="P-loop containing nucleoside triphosphate hydrolases"/>
    <property type="match status" value="1"/>
</dbReference>
<keyword evidence="3" id="KW-0813">Transport</keyword>
<dbReference type="InterPro" id="IPR003439">
    <property type="entry name" value="ABC_transporter-like_ATP-bd"/>
</dbReference>
<evidence type="ECO:0000256" key="2">
    <source>
        <dbReference type="ARBA" id="ARBA00005417"/>
    </source>
</evidence>
<evidence type="ECO:0000313" key="10">
    <source>
        <dbReference type="Proteomes" id="UP001304769"/>
    </source>
</evidence>
<dbReference type="EMBL" id="JAYGGQ010000011">
    <property type="protein sequence ID" value="MEA5455852.1"/>
    <property type="molecule type" value="Genomic_DNA"/>
</dbReference>